<feature type="transmembrane region" description="Helical" evidence="1">
    <location>
        <begin position="68"/>
        <end position="89"/>
    </location>
</feature>
<keyword evidence="1" id="KW-0812">Transmembrane</keyword>
<organism evidence="2">
    <name type="scientific">Noctiluca scintillans</name>
    <name type="common">Sea sparkle</name>
    <name type="synonym">Red tide dinoflagellate</name>
    <dbReference type="NCBI Taxonomy" id="2966"/>
    <lineage>
        <taxon>Eukaryota</taxon>
        <taxon>Sar</taxon>
        <taxon>Alveolata</taxon>
        <taxon>Dinophyceae</taxon>
        <taxon>Noctilucales</taxon>
        <taxon>Noctilucaceae</taxon>
        <taxon>Noctiluca</taxon>
    </lineage>
</organism>
<keyword evidence="1" id="KW-1133">Transmembrane helix</keyword>
<accession>A0A7S1F1X9</accession>
<feature type="transmembrane region" description="Helical" evidence="1">
    <location>
        <begin position="101"/>
        <end position="120"/>
    </location>
</feature>
<name>A0A7S1F1X9_NOCSC</name>
<gene>
    <name evidence="2" type="ORF">NSCI0253_LOCUS13850</name>
</gene>
<keyword evidence="1" id="KW-0472">Membrane</keyword>
<feature type="transmembrane region" description="Helical" evidence="1">
    <location>
        <begin position="280"/>
        <end position="303"/>
    </location>
</feature>
<proteinExistence type="predicted"/>
<evidence type="ECO:0000313" key="2">
    <source>
        <dbReference type="EMBL" id="CAD8839502.1"/>
    </source>
</evidence>
<dbReference type="EMBL" id="HBFQ01019721">
    <property type="protein sequence ID" value="CAD8839502.1"/>
    <property type="molecule type" value="Transcribed_RNA"/>
</dbReference>
<evidence type="ECO:0000256" key="1">
    <source>
        <dbReference type="SAM" id="Phobius"/>
    </source>
</evidence>
<dbReference type="AlphaFoldDB" id="A0A7S1F1X9"/>
<reference evidence="2" key="1">
    <citation type="submission" date="2021-01" db="EMBL/GenBank/DDBJ databases">
        <authorList>
            <person name="Corre E."/>
            <person name="Pelletier E."/>
            <person name="Niang G."/>
            <person name="Scheremetjew M."/>
            <person name="Finn R."/>
            <person name="Kale V."/>
            <person name="Holt S."/>
            <person name="Cochrane G."/>
            <person name="Meng A."/>
            <person name="Brown T."/>
            <person name="Cohen L."/>
        </authorList>
    </citation>
    <scope>NUCLEOTIDE SEQUENCE</scope>
</reference>
<feature type="transmembrane region" description="Helical" evidence="1">
    <location>
        <begin position="37"/>
        <end position="62"/>
    </location>
</feature>
<protein>
    <submittedName>
        <fullName evidence="2">Uncharacterized protein</fullName>
    </submittedName>
</protein>
<sequence>MAGYAQNYAQEFATEPYSDYGGAPFYSKKIRREPNTVMFFTAVVVPWLFFVIPLSVTVLASYSSPSGVLLFDLVIVLAVLFVGNSALKAYRDPWSSQDPGWLAYLFLICFVAASAGMYLGRVNYVVNARPYWDVHSLNFYHSVDPSTYRGNQLMDSGKIEFTQDAYIDTTRTMGFTNNDIYCVAPITSPSRTDNTYDFWAVGINCCPGATTQDFRCGEYSNTEAHSGLRLMREADRAYYRLAVQQAEVSYHIQANHPLFFVWLKEPDTELEAYLTDAFRYTMAGVVVSLVATFLGAVGAAVALR</sequence>